<dbReference type="Ensembl" id="ENSMALT00000000979.1">
    <property type="protein sequence ID" value="ENSMALP00000000938.1"/>
    <property type="gene ID" value="ENSMALG00000000709.1"/>
</dbReference>
<accession>A0A3Q3IBD0</accession>
<dbReference type="Pfam" id="PF13847">
    <property type="entry name" value="Methyltransf_31"/>
    <property type="match status" value="1"/>
</dbReference>
<protein>
    <recommendedName>
        <fullName evidence="1">Methyltransferase domain-containing protein</fullName>
    </recommendedName>
</protein>
<sequence length="296" mass="33072">MVVLGCFGCYNNNLVQLPAQRDVIRKSAALTNHMRANAHSGVILCNVDVVFCCLPQDHHQLRHESFTGFYIMAKTFEHVKAAIQSLHKNTTSEEKVNFYNSWAENYDQDVVVLEYRAPSVAANTVSSHFSGDRDAAVVLDVACGTGEVARQMKSHGFGHFVGIDGSEAMLKVARESGLYQELKQCMMGEEPLPAQWDSFDVVVITGALCAGHVPFVVVRELCRSTKPGGYVCMTTENDDCNVDYKADLERELKQLEEEGLWNCIEATEVENWERALADQEDGYISGAVYLYKKRQQ</sequence>
<dbReference type="PANTHER" id="PTHR42912">
    <property type="entry name" value="METHYLTRANSFERASE"/>
    <property type="match status" value="1"/>
</dbReference>
<dbReference type="Gene3D" id="3.40.50.150">
    <property type="entry name" value="Vaccinia Virus protein VP39"/>
    <property type="match status" value="1"/>
</dbReference>
<evidence type="ECO:0000259" key="1">
    <source>
        <dbReference type="Pfam" id="PF13847"/>
    </source>
</evidence>
<dbReference type="AlphaFoldDB" id="A0A3Q3IBD0"/>
<reference evidence="2" key="1">
    <citation type="submission" date="2025-08" db="UniProtKB">
        <authorList>
            <consortium name="Ensembl"/>
        </authorList>
    </citation>
    <scope>IDENTIFICATION</scope>
</reference>
<feature type="domain" description="Methyltransferase" evidence="1">
    <location>
        <begin position="134"/>
        <end position="271"/>
    </location>
</feature>
<dbReference type="InterPro" id="IPR029063">
    <property type="entry name" value="SAM-dependent_MTases_sf"/>
</dbReference>
<proteinExistence type="predicted"/>
<dbReference type="Proteomes" id="UP000261600">
    <property type="component" value="Unplaced"/>
</dbReference>
<dbReference type="InterPro" id="IPR050508">
    <property type="entry name" value="Methyltransf_Superfamily"/>
</dbReference>
<organism evidence="2 3">
    <name type="scientific">Monopterus albus</name>
    <name type="common">Swamp eel</name>
    <dbReference type="NCBI Taxonomy" id="43700"/>
    <lineage>
        <taxon>Eukaryota</taxon>
        <taxon>Metazoa</taxon>
        <taxon>Chordata</taxon>
        <taxon>Craniata</taxon>
        <taxon>Vertebrata</taxon>
        <taxon>Euteleostomi</taxon>
        <taxon>Actinopterygii</taxon>
        <taxon>Neopterygii</taxon>
        <taxon>Teleostei</taxon>
        <taxon>Neoteleostei</taxon>
        <taxon>Acanthomorphata</taxon>
        <taxon>Anabantaria</taxon>
        <taxon>Synbranchiformes</taxon>
        <taxon>Synbranchidae</taxon>
        <taxon>Monopterus</taxon>
    </lineage>
</organism>
<keyword evidence="3" id="KW-1185">Reference proteome</keyword>
<dbReference type="SUPFAM" id="SSF53335">
    <property type="entry name" value="S-adenosyl-L-methionine-dependent methyltransferases"/>
    <property type="match status" value="1"/>
</dbReference>
<dbReference type="InterPro" id="IPR025714">
    <property type="entry name" value="Methyltranfer_dom"/>
</dbReference>
<dbReference type="CDD" id="cd02440">
    <property type="entry name" value="AdoMet_MTases"/>
    <property type="match status" value="1"/>
</dbReference>
<evidence type="ECO:0000313" key="3">
    <source>
        <dbReference type="Proteomes" id="UP000261600"/>
    </source>
</evidence>
<dbReference type="GO" id="GO:0008168">
    <property type="term" value="F:methyltransferase activity"/>
    <property type="evidence" value="ECO:0007669"/>
    <property type="project" value="TreeGrafter"/>
</dbReference>
<reference evidence="2" key="2">
    <citation type="submission" date="2025-09" db="UniProtKB">
        <authorList>
            <consortium name="Ensembl"/>
        </authorList>
    </citation>
    <scope>IDENTIFICATION</scope>
</reference>
<name>A0A3Q3IBD0_MONAL</name>
<evidence type="ECO:0000313" key="2">
    <source>
        <dbReference type="Ensembl" id="ENSMALP00000000938.1"/>
    </source>
</evidence>